<dbReference type="SUPFAM" id="SSF54593">
    <property type="entry name" value="Glyoxalase/Bleomycin resistance protein/Dihydroxybiphenyl dioxygenase"/>
    <property type="match status" value="1"/>
</dbReference>
<proteinExistence type="predicted"/>
<dbReference type="EMBL" id="JACCBU010000001">
    <property type="protein sequence ID" value="NYE75621.1"/>
    <property type="molecule type" value="Genomic_DNA"/>
</dbReference>
<dbReference type="Gene3D" id="3.10.180.10">
    <property type="entry name" value="2,3-Dihydroxybiphenyl 1,2-Dioxygenase, domain 1"/>
    <property type="match status" value="1"/>
</dbReference>
<organism evidence="2 3">
    <name type="scientific">Microlunatus parietis</name>
    <dbReference type="NCBI Taxonomy" id="682979"/>
    <lineage>
        <taxon>Bacteria</taxon>
        <taxon>Bacillati</taxon>
        <taxon>Actinomycetota</taxon>
        <taxon>Actinomycetes</taxon>
        <taxon>Propionibacteriales</taxon>
        <taxon>Propionibacteriaceae</taxon>
        <taxon>Microlunatus</taxon>
    </lineage>
</organism>
<sequence>MGATTVLTTARLELVPLDPDRDAESLHAMLGDPGMDPYGWSEPTSDVAETRERLRADLAGNGGWTWAVRLRPDEAALGALGIFSDQGRSIRGLSWHLRRSHWGRGIMGEAAPVVVEHLLAQPGITGVEAWIDTRNLRSIGVARRAGLQEASRMARVYADHVAQQVVMVRAADPRDSDVVAVFPDLPVRDVRCADQLAEVLGLHVAFRYPDPPTMVRLTLTPWAGSHGINLIQTEGPIPPASVTIDLGIAPDLVYERALAAGLAVDGPPVDQPWYRRTFAILLPDGQQLRVQGPLRPERNAGSGSA</sequence>
<keyword evidence="2" id="KW-0808">Transferase</keyword>
<dbReference type="Pfam" id="PF13302">
    <property type="entry name" value="Acetyltransf_3"/>
    <property type="match status" value="1"/>
</dbReference>
<evidence type="ECO:0000259" key="1">
    <source>
        <dbReference type="PROSITE" id="PS51186"/>
    </source>
</evidence>
<protein>
    <submittedName>
        <fullName evidence="2">RimJ/RimL family protein N-acetyltransferase</fullName>
    </submittedName>
</protein>
<comment type="caution">
    <text evidence="2">The sequence shown here is derived from an EMBL/GenBank/DDBJ whole genome shotgun (WGS) entry which is preliminary data.</text>
</comment>
<accession>A0A7Y9IFC1</accession>
<dbReference type="Proteomes" id="UP000569914">
    <property type="component" value="Unassembled WGS sequence"/>
</dbReference>
<dbReference type="Gene3D" id="3.40.630.30">
    <property type="match status" value="1"/>
</dbReference>
<reference evidence="2 3" key="1">
    <citation type="submission" date="2020-07" db="EMBL/GenBank/DDBJ databases">
        <title>Sequencing the genomes of 1000 actinobacteria strains.</title>
        <authorList>
            <person name="Klenk H.-P."/>
        </authorList>
    </citation>
    <scope>NUCLEOTIDE SEQUENCE [LARGE SCALE GENOMIC DNA]</scope>
    <source>
        <strain evidence="2 3">DSM 22083</strain>
    </source>
</reference>
<dbReference type="InterPro" id="IPR016181">
    <property type="entry name" value="Acyl_CoA_acyltransferase"/>
</dbReference>
<dbReference type="AlphaFoldDB" id="A0A7Y9IFC1"/>
<dbReference type="PROSITE" id="PS51186">
    <property type="entry name" value="GNAT"/>
    <property type="match status" value="1"/>
</dbReference>
<evidence type="ECO:0000313" key="3">
    <source>
        <dbReference type="Proteomes" id="UP000569914"/>
    </source>
</evidence>
<dbReference type="InterPro" id="IPR000182">
    <property type="entry name" value="GNAT_dom"/>
</dbReference>
<evidence type="ECO:0000313" key="2">
    <source>
        <dbReference type="EMBL" id="NYE75621.1"/>
    </source>
</evidence>
<name>A0A7Y9IFC1_9ACTN</name>
<dbReference type="RefSeq" id="WP_179758097.1">
    <property type="nucleotide sequence ID" value="NZ_JACCBU010000001.1"/>
</dbReference>
<dbReference type="PANTHER" id="PTHR43792:SF16">
    <property type="entry name" value="N-ACETYLTRANSFERASE DOMAIN-CONTAINING PROTEIN"/>
    <property type="match status" value="1"/>
</dbReference>
<dbReference type="GO" id="GO:0016747">
    <property type="term" value="F:acyltransferase activity, transferring groups other than amino-acyl groups"/>
    <property type="evidence" value="ECO:0007669"/>
    <property type="project" value="InterPro"/>
</dbReference>
<dbReference type="InterPro" id="IPR051531">
    <property type="entry name" value="N-acetyltransferase"/>
</dbReference>
<dbReference type="PANTHER" id="PTHR43792">
    <property type="entry name" value="GNAT FAMILY, PUTATIVE (AFU_ORTHOLOGUE AFUA_3G00765)-RELATED-RELATED"/>
    <property type="match status" value="1"/>
</dbReference>
<gene>
    <name evidence="2" type="ORF">BKA15_006950</name>
</gene>
<dbReference type="InterPro" id="IPR029068">
    <property type="entry name" value="Glyas_Bleomycin-R_OHBP_Dase"/>
</dbReference>
<keyword evidence="3" id="KW-1185">Reference proteome</keyword>
<feature type="domain" description="N-acetyltransferase" evidence="1">
    <location>
        <begin position="12"/>
        <end position="172"/>
    </location>
</feature>
<dbReference type="SUPFAM" id="SSF55729">
    <property type="entry name" value="Acyl-CoA N-acyltransferases (Nat)"/>
    <property type="match status" value="1"/>
</dbReference>